<keyword evidence="3 16" id="KW-0997">Cell inner membrane</keyword>
<evidence type="ECO:0000256" key="6">
    <source>
        <dbReference type="ARBA" id="ARBA00022670"/>
    </source>
</evidence>
<dbReference type="RefSeq" id="WP_019952263.1">
    <property type="nucleotide sequence ID" value="NZ_JBHLVX010000011.1"/>
</dbReference>
<dbReference type="Gene3D" id="1.10.150.770">
    <property type="match status" value="1"/>
</dbReference>
<dbReference type="Gene3D" id="3.30.450.330">
    <property type="match status" value="1"/>
</dbReference>
<feature type="domain" description="Penicillin-binding protein transpeptidase" evidence="18">
    <location>
        <begin position="263"/>
        <end position="557"/>
    </location>
</feature>
<comment type="catalytic activity">
    <reaction evidence="16">
        <text>Preferential cleavage: (Ac)2-L-Lys-D-Ala-|-D-Ala. Also transpeptidation of peptidyl-alanyl moieties that are N-acyl substituents of D-alanine.</text>
        <dbReference type="EC" id="3.4.16.4"/>
    </reaction>
</comment>
<dbReference type="PANTHER" id="PTHR30627">
    <property type="entry name" value="PEPTIDOGLYCAN D,D-TRANSPEPTIDASE"/>
    <property type="match status" value="1"/>
</dbReference>
<evidence type="ECO:0000256" key="1">
    <source>
        <dbReference type="ARBA" id="ARBA00004370"/>
    </source>
</evidence>
<evidence type="ECO:0000256" key="3">
    <source>
        <dbReference type="ARBA" id="ARBA00022519"/>
    </source>
</evidence>
<protein>
    <recommendedName>
        <fullName evidence="16">Peptidoglycan D,D-transpeptidase FtsI</fullName>
        <ecNumber evidence="16">3.4.16.4</ecNumber>
    </recommendedName>
    <alternativeName>
        <fullName evidence="16">Penicillin-binding protein 3</fullName>
        <shortName evidence="16">PBP-3</shortName>
    </alternativeName>
</protein>
<keyword evidence="4 16" id="KW-0132">Cell division</keyword>
<evidence type="ECO:0000256" key="11">
    <source>
        <dbReference type="ARBA" id="ARBA00022989"/>
    </source>
</evidence>
<keyword evidence="7 16" id="KW-0812">Transmembrane</keyword>
<keyword evidence="8 16" id="KW-0378">Hydrolase</keyword>
<dbReference type="SUPFAM" id="SSF56519">
    <property type="entry name" value="Penicillin binding protein dimerisation domain"/>
    <property type="match status" value="1"/>
</dbReference>
<evidence type="ECO:0000256" key="2">
    <source>
        <dbReference type="ARBA" id="ARBA00022475"/>
    </source>
</evidence>
<reference evidence="20 21" key="1">
    <citation type="submission" date="2024-09" db="EMBL/GenBank/DDBJ databases">
        <authorList>
            <person name="Sun Q."/>
            <person name="Mori K."/>
        </authorList>
    </citation>
    <scope>NUCLEOTIDE SEQUENCE [LARGE SCALE GENOMIC DNA]</scope>
    <source>
        <strain evidence="20 21">CCM 7415</strain>
    </source>
</reference>
<evidence type="ECO:0000256" key="15">
    <source>
        <dbReference type="ARBA" id="ARBA00023316"/>
    </source>
</evidence>
<comment type="similarity">
    <text evidence="16">Belongs to the transpeptidase family. FtsI subfamily.</text>
</comment>
<dbReference type="InterPro" id="IPR012338">
    <property type="entry name" value="Beta-lactam/transpept-like"/>
</dbReference>
<dbReference type="InterPro" id="IPR036138">
    <property type="entry name" value="PBP_dimer_sf"/>
</dbReference>
<gene>
    <name evidence="16" type="primary">ftsI</name>
    <name evidence="20" type="ORF">ACFFHW_02855</name>
</gene>
<dbReference type="EC" id="3.4.16.4" evidence="16"/>
<name>A0ABV6FZY8_9GAMM</name>
<proteinExistence type="inferred from homology"/>
<keyword evidence="21" id="KW-1185">Reference proteome</keyword>
<dbReference type="Gene3D" id="3.40.710.10">
    <property type="entry name" value="DD-peptidase/beta-lactamase superfamily"/>
    <property type="match status" value="1"/>
</dbReference>
<evidence type="ECO:0000256" key="9">
    <source>
        <dbReference type="ARBA" id="ARBA00022960"/>
    </source>
</evidence>
<keyword evidence="14 16" id="KW-0131">Cell cycle</keyword>
<evidence type="ECO:0000256" key="17">
    <source>
        <dbReference type="SAM" id="MobiDB-lite"/>
    </source>
</evidence>
<dbReference type="InterPro" id="IPR050515">
    <property type="entry name" value="Beta-lactam/transpept"/>
</dbReference>
<comment type="subcellular location">
    <subcellularLocation>
        <location evidence="16">Cell inner membrane</location>
        <topology evidence="16">Single-pass membrane protein</topology>
    </subcellularLocation>
    <subcellularLocation>
        <location evidence="1">Membrane</location>
    </subcellularLocation>
</comment>
<dbReference type="Pfam" id="PF00905">
    <property type="entry name" value="Transpeptidase"/>
    <property type="match status" value="1"/>
</dbReference>
<evidence type="ECO:0000256" key="12">
    <source>
        <dbReference type="ARBA" id="ARBA00023136"/>
    </source>
</evidence>
<keyword evidence="2 16" id="KW-1003">Cell membrane</keyword>
<keyword evidence="6 16" id="KW-0645">Protease</keyword>
<dbReference type="InterPro" id="IPR037532">
    <property type="entry name" value="FtsI_transpept"/>
</dbReference>
<evidence type="ECO:0000313" key="21">
    <source>
        <dbReference type="Proteomes" id="UP001589814"/>
    </source>
</evidence>
<organism evidence="20 21">
    <name type="scientific">Kushneria aurantia</name>
    <dbReference type="NCBI Taxonomy" id="504092"/>
    <lineage>
        <taxon>Bacteria</taxon>
        <taxon>Pseudomonadati</taxon>
        <taxon>Pseudomonadota</taxon>
        <taxon>Gammaproteobacteria</taxon>
        <taxon>Oceanospirillales</taxon>
        <taxon>Halomonadaceae</taxon>
        <taxon>Kushneria</taxon>
    </lineage>
</organism>
<keyword evidence="9 16" id="KW-0133">Cell shape</keyword>
<feature type="transmembrane region" description="Helical" evidence="16">
    <location>
        <begin position="31"/>
        <end position="51"/>
    </location>
</feature>
<evidence type="ECO:0000256" key="5">
    <source>
        <dbReference type="ARBA" id="ARBA00022645"/>
    </source>
</evidence>
<dbReference type="Pfam" id="PF03717">
    <property type="entry name" value="PBP_dimer"/>
    <property type="match status" value="1"/>
</dbReference>
<dbReference type="InterPro" id="IPR001460">
    <property type="entry name" value="PCN-bd_Tpept"/>
</dbReference>
<feature type="active site" description="Acyl-ester intermediate" evidence="16">
    <location>
        <position position="310"/>
    </location>
</feature>
<feature type="region of interest" description="Disordered" evidence="17">
    <location>
        <begin position="1"/>
        <end position="21"/>
    </location>
</feature>
<dbReference type="EMBL" id="JBHLVX010000011">
    <property type="protein sequence ID" value="MFC0266947.1"/>
    <property type="molecule type" value="Genomic_DNA"/>
</dbReference>
<evidence type="ECO:0000256" key="4">
    <source>
        <dbReference type="ARBA" id="ARBA00022618"/>
    </source>
</evidence>
<dbReference type="HAMAP" id="MF_02080">
    <property type="entry name" value="FtsI_transpept"/>
    <property type="match status" value="1"/>
</dbReference>
<dbReference type="Proteomes" id="UP001589814">
    <property type="component" value="Unassembled WGS sequence"/>
</dbReference>
<keyword evidence="15 16" id="KW-0961">Cell wall biogenesis/degradation</keyword>
<keyword evidence="11 16" id="KW-1133">Transmembrane helix</keyword>
<keyword evidence="10 16" id="KW-0573">Peptidoglycan synthesis</keyword>
<evidence type="ECO:0000256" key="13">
    <source>
        <dbReference type="ARBA" id="ARBA00023210"/>
    </source>
</evidence>
<keyword evidence="12 16" id="KW-0472">Membrane</keyword>
<comment type="pathway">
    <text evidence="16">Cell wall biogenesis; peptidoglycan biosynthesis.</text>
</comment>
<keyword evidence="5 16" id="KW-0121">Carboxypeptidase</keyword>
<feature type="domain" description="Penicillin-binding protein dimerisation" evidence="19">
    <location>
        <begin position="74"/>
        <end position="222"/>
    </location>
</feature>
<dbReference type="InterPro" id="IPR005311">
    <property type="entry name" value="PBP_dimer"/>
</dbReference>
<dbReference type="Gene3D" id="3.90.1310.10">
    <property type="entry name" value="Penicillin-binding protein 2a (Domain 2)"/>
    <property type="match status" value="1"/>
</dbReference>
<evidence type="ECO:0000256" key="10">
    <source>
        <dbReference type="ARBA" id="ARBA00022984"/>
    </source>
</evidence>
<feature type="compositionally biased region" description="Basic and acidic residues" evidence="17">
    <location>
        <begin position="1"/>
        <end position="17"/>
    </location>
</feature>
<evidence type="ECO:0000256" key="14">
    <source>
        <dbReference type="ARBA" id="ARBA00023306"/>
    </source>
</evidence>
<dbReference type="PANTHER" id="PTHR30627:SF1">
    <property type="entry name" value="PEPTIDOGLYCAN D,D-TRANSPEPTIDASE FTSI"/>
    <property type="match status" value="1"/>
</dbReference>
<sequence length="580" mass="63112">MNDEQRRVGSNARREGRPASSHMAATPVWRLRLVLGIIFIAMAVLVGRIVYLQVFDHQFLQGQGDSRTVRVQSIDAHRGMISDRDGEPLAVSTPVVTLWANPRQLPTDPLQLTRLAEALGQRPAALMARIDDNRDREFMYLERRMTPEPARRVLDLDIAGVYGRREYKRYYPAGEVTSQLVGMTNIDDHGQEGLELAYDNYLSGVPGQRRVLQDRKGQLVRDLHLIREARPGGNVTLSISLRLQYLAYRELKATVTEHNADSGTLVMMDAHTGEVLAMVSLPSYNPNNRASVDPAGLRNRALTDAFEPGSVMKPLAMSAGLESGKFAPDTPMDTSPGWMVVDGYTIKDVRNFGQLDMTGVITHSSNIGMTHMALALPDDAIWNVYDSMKLGHPTGLGFPGEASGSLPSPWDWSKAKRATLSYGYGLSLNAVQLASAYTAITNDGVQLPPSLLKLNGAPEGHRVMSAKTAHELIEMMETVITRGGGSRAALEGYRVAGKTGTVRKVGSSGYQEAAYRSNFVGIAPASDPRIITVISIDNPKGSQYYGGLVAAPVFSRVAGNALRLLDVPPDQQSTEESGGS</sequence>
<keyword evidence="13 16" id="KW-0717">Septation</keyword>
<evidence type="ECO:0000256" key="16">
    <source>
        <dbReference type="HAMAP-Rule" id="MF_02080"/>
    </source>
</evidence>
<evidence type="ECO:0000259" key="19">
    <source>
        <dbReference type="Pfam" id="PF03717"/>
    </source>
</evidence>
<comment type="function">
    <text evidence="16">Catalyzes cross-linking of the peptidoglycan cell wall at the division septum.</text>
</comment>
<evidence type="ECO:0000313" key="20">
    <source>
        <dbReference type="EMBL" id="MFC0266947.1"/>
    </source>
</evidence>
<accession>A0ABV6FZY8</accession>
<dbReference type="SUPFAM" id="SSF56601">
    <property type="entry name" value="beta-lactamase/transpeptidase-like"/>
    <property type="match status" value="1"/>
</dbReference>
<evidence type="ECO:0000256" key="8">
    <source>
        <dbReference type="ARBA" id="ARBA00022801"/>
    </source>
</evidence>
<evidence type="ECO:0000259" key="18">
    <source>
        <dbReference type="Pfam" id="PF00905"/>
    </source>
</evidence>
<evidence type="ECO:0000256" key="7">
    <source>
        <dbReference type="ARBA" id="ARBA00022692"/>
    </source>
</evidence>
<comment type="caution">
    <text evidence="20">The sequence shown here is derived from an EMBL/GenBank/DDBJ whole genome shotgun (WGS) entry which is preliminary data.</text>
</comment>